<evidence type="ECO:0000256" key="3">
    <source>
        <dbReference type="ARBA" id="ARBA00022729"/>
    </source>
</evidence>
<comment type="caution">
    <text evidence="8">The sequence shown here is derived from an EMBL/GenBank/DDBJ whole genome shotgun (WGS) entry which is preliminary data.</text>
</comment>
<dbReference type="InterPro" id="IPR009003">
    <property type="entry name" value="Peptidase_S1_PA"/>
</dbReference>
<dbReference type="GO" id="GO:0004252">
    <property type="term" value="F:serine-type endopeptidase activity"/>
    <property type="evidence" value="ECO:0007669"/>
    <property type="project" value="InterPro"/>
</dbReference>
<dbReference type="EMBL" id="JABFNT010000100">
    <property type="protein sequence ID" value="NOJ81790.1"/>
    <property type="molecule type" value="Genomic_DNA"/>
</dbReference>
<sequence>MLRGIRRSMFCAFGLMAAACGGDDSRALEEPPVQVIPEAWLGEAAGAERPHLEALGDVRMLKDVDAEALFREASALKPEGSTRAAAEAPAPSSTALSFIGIDVKNNKAYRLRTDAANLGRVAEELARRGLNGASRGTLDDAARLGPVNSDEALTSGTVSGQTWSNGVDTRIRMGLADGYATNSWPYRTIGHLSAGCSGALVGRRVVVTAAHCVVSAYSGWNPIFNTFTARRDGATAPWGVQDAIWYWVPEGYINGSCNSVASCNRYDVAIMVLEDDFPNGHPGWMGHWNASTDTLKTWSSFMRGYPGCGHVAAPASCTARTLYGDTQQCKTGNAYSLDADGWHQEIEIGCDGSPGQSGSPIYSYDAPVSGPVVVGQYNQYYCDATGCAGNAFPNRMGHLTPSWNNSISYFKSLYP</sequence>
<dbReference type="SUPFAM" id="SSF50494">
    <property type="entry name" value="Trypsin-like serine proteases"/>
    <property type="match status" value="1"/>
</dbReference>
<dbReference type="PANTHER" id="PTHR15462:SF8">
    <property type="entry name" value="SERINE PROTEASE"/>
    <property type="match status" value="1"/>
</dbReference>
<accession>A0A7Y4INC6</accession>
<reference evidence="8 9" key="1">
    <citation type="submission" date="2020-05" db="EMBL/GenBank/DDBJ databases">
        <authorList>
            <person name="Whitworth D."/>
        </authorList>
    </citation>
    <scope>NUCLEOTIDE SEQUENCE [LARGE SCALE GENOMIC DNA]</scope>
    <source>
        <strain evidence="8 9">AM005</strain>
    </source>
</reference>
<gene>
    <name evidence="8" type="ORF">HNV28_26235</name>
</gene>
<dbReference type="Gene3D" id="2.40.10.10">
    <property type="entry name" value="Trypsin-like serine proteases"/>
    <property type="match status" value="2"/>
</dbReference>
<dbReference type="EC" id="3.4.21.-" evidence="6"/>
<dbReference type="Proteomes" id="UP000533080">
    <property type="component" value="Unassembled WGS sequence"/>
</dbReference>
<evidence type="ECO:0000313" key="8">
    <source>
        <dbReference type="EMBL" id="NOJ81790.1"/>
    </source>
</evidence>
<dbReference type="PROSITE" id="PS51257">
    <property type="entry name" value="PROKAR_LIPOPROTEIN"/>
    <property type="match status" value="1"/>
</dbReference>
<keyword evidence="4 6" id="KW-0378">Hydrolase</keyword>
<dbReference type="InterPro" id="IPR043504">
    <property type="entry name" value="Peptidase_S1_PA_chymotrypsin"/>
</dbReference>
<comment type="similarity">
    <text evidence="1 6">Belongs to the peptidase S1B family.</text>
</comment>
<evidence type="ECO:0000313" key="9">
    <source>
        <dbReference type="Proteomes" id="UP000533080"/>
    </source>
</evidence>
<dbReference type="PRINTS" id="PR00839">
    <property type="entry name" value="V8PROTEASE"/>
</dbReference>
<evidence type="ECO:0000256" key="5">
    <source>
        <dbReference type="ARBA" id="ARBA00022825"/>
    </source>
</evidence>
<evidence type="ECO:0000256" key="4">
    <source>
        <dbReference type="ARBA" id="ARBA00022801"/>
    </source>
</evidence>
<dbReference type="InterPro" id="IPR001254">
    <property type="entry name" value="Trypsin_dom"/>
</dbReference>
<dbReference type="AlphaFoldDB" id="A0A7Y4INC6"/>
<evidence type="ECO:0000256" key="6">
    <source>
        <dbReference type="RuleBase" id="RU004296"/>
    </source>
</evidence>
<keyword evidence="3" id="KW-0732">Signal</keyword>
<dbReference type="PANTHER" id="PTHR15462">
    <property type="entry name" value="SERINE PROTEASE"/>
    <property type="match status" value="1"/>
</dbReference>
<evidence type="ECO:0000256" key="1">
    <source>
        <dbReference type="ARBA" id="ARBA00008764"/>
    </source>
</evidence>
<evidence type="ECO:0000259" key="7">
    <source>
        <dbReference type="Pfam" id="PF00089"/>
    </source>
</evidence>
<feature type="domain" description="Peptidase S1" evidence="7">
    <location>
        <begin position="180"/>
        <end position="375"/>
    </location>
</feature>
<dbReference type="RefSeq" id="WP_171443767.1">
    <property type="nucleotide sequence ID" value="NZ_JABFNS010000056.1"/>
</dbReference>
<organism evidence="8 9">
    <name type="scientific">Myxococcus xanthus</name>
    <dbReference type="NCBI Taxonomy" id="34"/>
    <lineage>
        <taxon>Bacteria</taxon>
        <taxon>Pseudomonadati</taxon>
        <taxon>Myxococcota</taxon>
        <taxon>Myxococcia</taxon>
        <taxon>Myxococcales</taxon>
        <taxon>Cystobacterineae</taxon>
        <taxon>Myxococcaceae</taxon>
        <taxon>Myxococcus</taxon>
    </lineage>
</organism>
<evidence type="ECO:0000256" key="2">
    <source>
        <dbReference type="ARBA" id="ARBA00022670"/>
    </source>
</evidence>
<dbReference type="InterPro" id="IPR018114">
    <property type="entry name" value="TRYPSIN_HIS"/>
</dbReference>
<protein>
    <recommendedName>
        <fullName evidence="6">Serine protease</fullName>
        <ecNumber evidence="6">3.4.21.-</ecNumber>
    </recommendedName>
</protein>
<keyword evidence="5 6" id="KW-0720">Serine protease</keyword>
<keyword evidence="2 6" id="KW-0645">Protease</keyword>
<dbReference type="GO" id="GO:0006508">
    <property type="term" value="P:proteolysis"/>
    <property type="evidence" value="ECO:0007669"/>
    <property type="project" value="UniProtKB-KW"/>
</dbReference>
<name>A0A7Y4INC6_MYXXA</name>
<dbReference type="PROSITE" id="PS00134">
    <property type="entry name" value="TRYPSIN_HIS"/>
    <property type="match status" value="1"/>
</dbReference>
<dbReference type="InterPro" id="IPR050966">
    <property type="entry name" value="Glutamyl_endopeptidase"/>
</dbReference>
<proteinExistence type="inferred from homology"/>
<dbReference type="Pfam" id="PF00089">
    <property type="entry name" value="Trypsin"/>
    <property type="match status" value="1"/>
</dbReference>
<dbReference type="InterPro" id="IPR008256">
    <property type="entry name" value="Peptidase_S1B"/>
</dbReference>